<evidence type="ECO:0000313" key="7">
    <source>
        <dbReference type="Proteomes" id="UP000014760"/>
    </source>
</evidence>
<dbReference type="EnsemblMetazoa" id="CapteT209463">
    <property type="protein sequence ID" value="CapteP209463"/>
    <property type="gene ID" value="CapteG209463"/>
</dbReference>
<dbReference type="PROSITE" id="PS50294">
    <property type="entry name" value="WD_REPEATS_REGION"/>
    <property type="match status" value="1"/>
</dbReference>
<dbReference type="OMA" id="SVWENQC"/>
<keyword evidence="2" id="KW-0677">Repeat</keyword>
<dbReference type="SUPFAM" id="SSF50978">
    <property type="entry name" value="WD40 repeat-like"/>
    <property type="match status" value="1"/>
</dbReference>
<feature type="compositionally biased region" description="Acidic residues" evidence="4">
    <location>
        <begin position="59"/>
        <end position="68"/>
    </location>
</feature>
<feature type="repeat" description="WD" evidence="3">
    <location>
        <begin position="177"/>
        <end position="216"/>
    </location>
</feature>
<sequence>MSRYGETYLEIRKLRKKLRQIENLETLERDLDQFEVEKVNAKPEFRARLLELIASEASGNEDETEPEFTDLNAESYETSTFEQGFIEEDESNKTLEDSEDAQESREAEVKTQSQERLTTPDVSHPAPVKKDLPPAVAKPSTSTRTPEEPPAKKAKQASSTKPKKEMKNSQKFLVRTIEGHNDLVTCVAINEDLFVSGSRDTTLKVWSVQSGLNVSHLGGHTSAVTAVLLIDPSIGKSIEIETEEAMVISGSSDCSVRLWRTSTGECIKSIYVFNPVVSLSLLQVNDSNCLLIGSAGGKLEMWSLTDELALQSFRTEEKAVTGIDVEGHHVFTSSASGLIRVYELRNETLHLIYESENAKLPCGSLCSFRPIHCVGVSHQMVYYGDDGMNLKVLDWRNSLLIGKVNRLSHHNIEFGVTDAIKTAGGQLILASGFDLDNGVGYVNENQSHNGQILENQPFYGPIFENQLLNGQTIENQPLNGPIFENQLLNGQILENQPLNGPILENQPRNGQILENQS</sequence>
<reference evidence="7" key="1">
    <citation type="submission" date="2012-12" db="EMBL/GenBank/DDBJ databases">
        <authorList>
            <person name="Hellsten U."/>
            <person name="Grimwood J."/>
            <person name="Chapman J.A."/>
            <person name="Shapiro H."/>
            <person name="Aerts A."/>
            <person name="Otillar R.P."/>
            <person name="Terry A.Y."/>
            <person name="Boore J.L."/>
            <person name="Simakov O."/>
            <person name="Marletaz F."/>
            <person name="Cho S.-J."/>
            <person name="Edsinger-Gonzales E."/>
            <person name="Havlak P."/>
            <person name="Kuo D.-H."/>
            <person name="Larsson T."/>
            <person name="Lv J."/>
            <person name="Arendt D."/>
            <person name="Savage R."/>
            <person name="Osoegawa K."/>
            <person name="de Jong P."/>
            <person name="Lindberg D.R."/>
            <person name="Seaver E.C."/>
            <person name="Weisblat D.A."/>
            <person name="Putnam N.H."/>
            <person name="Grigoriev I.V."/>
            <person name="Rokhsar D.S."/>
        </authorList>
    </citation>
    <scope>NUCLEOTIDE SEQUENCE</scope>
    <source>
        <strain evidence="7">I ESC-2004</strain>
    </source>
</reference>
<reference evidence="5 7" key="2">
    <citation type="journal article" date="2013" name="Nature">
        <title>Insights into bilaterian evolution from three spiralian genomes.</title>
        <authorList>
            <person name="Simakov O."/>
            <person name="Marletaz F."/>
            <person name="Cho S.J."/>
            <person name="Edsinger-Gonzales E."/>
            <person name="Havlak P."/>
            <person name="Hellsten U."/>
            <person name="Kuo D.H."/>
            <person name="Larsson T."/>
            <person name="Lv J."/>
            <person name="Arendt D."/>
            <person name="Savage R."/>
            <person name="Osoegawa K."/>
            <person name="de Jong P."/>
            <person name="Grimwood J."/>
            <person name="Chapman J.A."/>
            <person name="Shapiro H."/>
            <person name="Aerts A."/>
            <person name="Otillar R.P."/>
            <person name="Terry A.Y."/>
            <person name="Boore J.L."/>
            <person name="Grigoriev I.V."/>
            <person name="Lindberg D.R."/>
            <person name="Seaver E.C."/>
            <person name="Weisblat D.A."/>
            <person name="Putnam N.H."/>
            <person name="Rokhsar D.S."/>
        </authorList>
    </citation>
    <scope>NUCLEOTIDE SEQUENCE</scope>
    <source>
        <strain evidence="5 7">I ESC-2004</strain>
    </source>
</reference>
<dbReference type="HOGENOM" id="CLU_032685_0_0_1"/>
<evidence type="ECO:0000256" key="4">
    <source>
        <dbReference type="SAM" id="MobiDB-lite"/>
    </source>
</evidence>
<feature type="compositionally biased region" description="Basic and acidic residues" evidence="4">
    <location>
        <begin position="91"/>
        <end position="109"/>
    </location>
</feature>
<dbReference type="InterPro" id="IPR015943">
    <property type="entry name" value="WD40/YVTN_repeat-like_dom_sf"/>
</dbReference>
<proteinExistence type="predicted"/>
<dbReference type="Proteomes" id="UP000014760">
    <property type="component" value="Unassembled WGS sequence"/>
</dbReference>
<dbReference type="InterPro" id="IPR036322">
    <property type="entry name" value="WD40_repeat_dom_sf"/>
</dbReference>
<dbReference type="EMBL" id="AMQN01007079">
    <property type="status" value="NOT_ANNOTATED_CDS"/>
    <property type="molecule type" value="Genomic_DNA"/>
</dbReference>
<evidence type="ECO:0000256" key="3">
    <source>
        <dbReference type="PROSITE-ProRule" id="PRU00221"/>
    </source>
</evidence>
<dbReference type="OrthoDB" id="190105at2759"/>
<keyword evidence="7" id="KW-1185">Reference proteome</keyword>
<reference evidence="6" key="3">
    <citation type="submission" date="2015-06" db="UniProtKB">
        <authorList>
            <consortium name="EnsemblMetazoa"/>
        </authorList>
    </citation>
    <scope>IDENTIFICATION</scope>
</reference>
<name>R7UML1_CAPTE</name>
<keyword evidence="1 3" id="KW-0853">WD repeat</keyword>
<dbReference type="PANTHER" id="PTHR19848">
    <property type="entry name" value="WD40 REPEAT PROTEIN"/>
    <property type="match status" value="1"/>
</dbReference>
<feature type="compositionally biased region" description="Polar residues" evidence="4">
    <location>
        <begin position="110"/>
        <end position="121"/>
    </location>
</feature>
<dbReference type="EMBL" id="AMQN01007080">
    <property type="status" value="NOT_ANNOTATED_CDS"/>
    <property type="molecule type" value="Genomic_DNA"/>
</dbReference>
<accession>R7UML1</accession>
<protein>
    <submittedName>
        <fullName evidence="5 6">Uncharacterized protein</fullName>
    </submittedName>
</protein>
<gene>
    <name evidence="5" type="ORF">CAPTEDRAFT_209463</name>
</gene>
<evidence type="ECO:0000313" key="6">
    <source>
        <dbReference type="EnsemblMetazoa" id="CapteP209463"/>
    </source>
</evidence>
<dbReference type="STRING" id="283909.R7UML1"/>
<dbReference type="InterPro" id="IPR001680">
    <property type="entry name" value="WD40_rpt"/>
</dbReference>
<dbReference type="EMBL" id="KB299905">
    <property type="protein sequence ID" value="ELU07460.1"/>
    <property type="molecule type" value="Genomic_DNA"/>
</dbReference>
<dbReference type="PANTHER" id="PTHR19848:SF8">
    <property type="entry name" value="F-BOX AND WD REPEAT DOMAIN CONTAINING 7"/>
    <property type="match status" value="1"/>
</dbReference>
<feature type="region of interest" description="Disordered" evidence="4">
    <location>
        <begin position="55"/>
        <end position="169"/>
    </location>
</feature>
<organism evidence="5">
    <name type="scientific">Capitella teleta</name>
    <name type="common">Polychaete worm</name>
    <dbReference type="NCBI Taxonomy" id="283909"/>
    <lineage>
        <taxon>Eukaryota</taxon>
        <taxon>Metazoa</taxon>
        <taxon>Spiralia</taxon>
        <taxon>Lophotrochozoa</taxon>
        <taxon>Annelida</taxon>
        <taxon>Polychaeta</taxon>
        <taxon>Sedentaria</taxon>
        <taxon>Scolecida</taxon>
        <taxon>Capitellidae</taxon>
        <taxon>Capitella</taxon>
    </lineage>
</organism>
<dbReference type="SMART" id="SM00320">
    <property type="entry name" value="WD40"/>
    <property type="match status" value="4"/>
</dbReference>
<feature type="repeat" description="WD" evidence="3">
    <location>
        <begin position="237"/>
        <end position="269"/>
    </location>
</feature>
<dbReference type="Pfam" id="PF00400">
    <property type="entry name" value="WD40"/>
    <property type="match status" value="2"/>
</dbReference>
<dbReference type="AlphaFoldDB" id="R7UML1"/>
<evidence type="ECO:0000256" key="1">
    <source>
        <dbReference type="ARBA" id="ARBA00022574"/>
    </source>
</evidence>
<dbReference type="Gene3D" id="2.130.10.10">
    <property type="entry name" value="YVTN repeat-like/Quinoprotein amine dehydrogenase"/>
    <property type="match status" value="1"/>
</dbReference>
<dbReference type="PROSITE" id="PS50082">
    <property type="entry name" value="WD_REPEATS_2"/>
    <property type="match status" value="2"/>
</dbReference>
<evidence type="ECO:0000256" key="2">
    <source>
        <dbReference type="ARBA" id="ARBA00022737"/>
    </source>
</evidence>
<evidence type="ECO:0000313" key="5">
    <source>
        <dbReference type="EMBL" id="ELU07460.1"/>
    </source>
</evidence>